<accession>A0A5E4GLR9</accession>
<dbReference type="InParanoid" id="A0A5E4GLR9"/>
<organism evidence="2 3">
    <name type="scientific">Prunus dulcis</name>
    <name type="common">Almond</name>
    <name type="synonym">Amygdalus dulcis</name>
    <dbReference type="NCBI Taxonomy" id="3755"/>
    <lineage>
        <taxon>Eukaryota</taxon>
        <taxon>Viridiplantae</taxon>
        <taxon>Streptophyta</taxon>
        <taxon>Embryophyta</taxon>
        <taxon>Tracheophyta</taxon>
        <taxon>Spermatophyta</taxon>
        <taxon>Magnoliopsida</taxon>
        <taxon>eudicotyledons</taxon>
        <taxon>Gunneridae</taxon>
        <taxon>Pentapetalae</taxon>
        <taxon>rosids</taxon>
        <taxon>fabids</taxon>
        <taxon>Rosales</taxon>
        <taxon>Rosaceae</taxon>
        <taxon>Amygdaloideae</taxon>
        <taxon>Amygdaleae</taxon>
        <taxon>Prunus</taxon>
    </lineage>
</organism>
<dbReference type="Gramene" id="VVA40749">
    <property type="protein sequence ID" value="VVA40749"/>
    <property type="gene ID" value="Prudul26B018095"/>
</dbReference>
<proteinExistence type="predicted"/>
<dbReference type="InterPro" id="IPR005174">
    <property type="entry name" value="KIB1-4_b-propeller"/>
</dbReference>
<dbReference type="Proteomes" id="UP000327085">
    <property type="component" value="Unassembled WGS sequence"/>
</dbReference>
<dbReference type="Pfam" id="PF03478">
    <property type="entry name" value="Beta-prop_KIB1-4"/>
    <property type="match status" value="1"/>
</dbReference>
<evidence type="ECO:0000259" key="1">
    <source>
        <dbReference type="Pfam" id="PF03478"/>
    </source>
</evidence>
<evidence type="ECO:0000313" key="2">
    <source>
        <dbReference type="EMBL" id="VVA40749.1"/>
    </source>
</evidence>
<dbReference type="PANTHER" id="PTHR47123">
    <property type="entry name" value="F-BOX PROTEIN SKIP23"/>
    <property type="match status" value="1"/>
</dbReference>
<dbReference type="InterPro" id="IPR051304">
    <property type="entry name" value="SCF_F-box_domain"/>
</dbReference>
<reference evidence="3" key="1">
    <citation type="journal article" date="2020" name="Plant J.">
        <title>Transposons played a major role in the diversification between the closely related almond and peach genomes: results from the almond genome sequence.</title>
        <authorList>
            <person name="Alioto T."/>
            <person name="Alexiou K.G."/>
            <person name="Bardil A."/>
            <person name="Barteri F."/>
            <person name="Castanera R."/>
            <person name="Cruz F."/>
            <person name="Dhingra A."/>
            <person name="Duval H."/>
            <person name="Fernandez I Marti A."/>
            <person name="Frias L."/>
            <person name="Galan B."/>
            <person name="Garcia J.L."/>
            <person name="Howad W."/>
            <person name="Gomez-Garrido J."/>
            <person name="Gut M."/>
            <person name="Julca I."/>
            <person name="Morata J."/>
            <person name="Puigdomenech P."/>
            <person name="Ribeca P."/>
            <person name="Rubio Cabetas M.J."/>
            <person name="Vlasova A."/>
            <person name="Wirthensohn M."/>
            <person name="Garcia-Mas J."/>
            <person name="Gabaldon T."/>
            <person name="Casacuberta J.M."/>
            <person name="Arus P."/>
        </authorList>
    </citation>
    <scope>NUCLEOTIDE SEQUENCE [LARGE SCALE GENOMIC DNA]</scope>
    <source>
        <strain evidence="3">cv. Texas</strain>
    </source>
</reference>
<name>A0A5E4GLR9_PRUDU</name>
<sequence>ERSERYHLEDNNVIFGLHNPVHPNPFFANAAVPEAIDFNVYKLDQEWARWVDVKNWRDQVFILSNDGFFSVSTRGLARVKGNCILFTDHRHAHLPGVAGSGARKCHSCVFDLEDGSIKNVAAFRACFMLWPPSSWLSPD</sequence>
<evidence type="ECO:0000313" key="3">
    <source>
        <dbReference type="Proteomes" id="UP000327085"/>
    </source>
</evidence>
<dbReference type="EMBL" id="CABIKO010001065">
    <property type="protein sequence ID" value="VVA40749.1"/>
    <property type="molecule type" value="Genomic_DNA"/>
</dbReference>
<feature type="non-terminal residue" evidence="2">
    <location>
        <position position="1"/>
    </location>
</feature>
<dbReference type="AlphaFoldDB" id="A0A5E4GLR9"/>
<feature type="domain" description="KIB1-4 beta-propeller" evidence="1">
    <location>
        <begin position="32"/>
        <end position="101"/>
    </location>
</feature>
<protein>
    <submittedName>
        <fullName evidence="2">PREDICTED: F-box</fullName>
    </submittedName>
</protein>
<dbReference type="PANTHER" id="PTHR47123:SF28">
    <property type="entry name" value="F-BOX DOMAIN-CONTAINING PROTEIN"/>
    <property type="match status" value="1"/>
</dbReference>
<gene>
    <name evidence="2" type="ORF">ALMOND_2B018095</name>
</gene>